<dbReference type="EMBL" id="BSEC01000001">
    <property type="protein sequence ID" value="GLI91825.1"/>
    <property type="molecule type" value="Genomic_DNA"/>
</dbReference>
<accession>A0A9W6GS07</accession>
<dbReference type="RefSeq" id="WP_281800667.1">
    <property type="nucleotide sequence ID" value="NZ_BSEC01000001.1"/>
</dbReference>
<dbReference type="InterPro" id="IPR000160">
    <property type="entry name" value="GGDEF_dom"/>
</dbReference>
<dbReference type="NCBIfam" id="TIGR00254">
    <property type="entry name" value="GGDEF"/>
    <property type="match status" value="1"/>
</dbReference>
<dbReference type="InterPro" id="IPR043128">
    <property type="entry name" value="Rev_trsase/Diguanyl_cyclase"/>
</dbReference>
<feature type="transmembrane region" description="Helical" evidence="1">
    <location>
        <begin position="183"/>
        <end position="202"/>
    </location>
</feature>
<feature type="domain" description="GGDEF" evidence="2">
    <location>
        <begin position="252"/>
        <end position="384"/>
    </location>
</feature>
<keyword evidence="4" id="KW-1185">Reference proteome</keyword>
<dbReference type="AlphaFoldDB" id="A0A9W6GS07"/>
<evidence type="ECO:0000313" key="4">
    <source>
        <dbReference type="Proteomes" id="UP001144323"/>
    </source>
</evidence>
<comment type="caution">
    <text evidence="3">The sequence shown here is derived from an EMBL/GenBank/DDBJ whole genome shotgun (WGS) entry which is preliminary data.</text>
</comment>
<dbReference type="FunFam" id="3.30.70.270:FF:000001">
    <property type="entry name" value="Diguanylate cyclase domain protein"/>
    <property type="match status" value="1"/>
</dbReference>
<sequence>MVESAQFLSSIPFEKFRRLVADAPDAESATRFHAEQTAALRRNTPGMMAANLGNALALLATLIDTPLAPRAAIWAALMFLFCGFLYARTRRRGGAGGSRATAGASRRAIINALLLGLLWAAPPLLFFHAARPGAQLMIVTLTAGTLFGGAFALSRTPLAAAAFALPVALASAATLLAGGDGDLTRLAIVLCIYVAVLGRGVLVEAARFRAQFLAQTAAEHQARTDPLTGLPNRRAFIDAMERELARMRRHGGSFLLLCLDFDGFKLINDDLGHLAGDELLSQAAERMRAALRGTDFVGRLGGDEFAVIATEVGCEDSARLLAARIVACFEAPFDLEGRPVHCAVSVGGALGPRHGGDQQALFRSADLALYQAKAQGGGWRLFEPAA</sequence>
<keyword evidence="1" id="KW-0472">Membrane</keyword>
<dbReference type="SUPFAM" id="SSF55073">
    <property type="entry name" value="Nucleotide cyclase"/>
    <property type="match status" value="1"/>
</dbReference>
<dbReference type="Proteomes" id="UP001144323">
    <property type="component" value="Unassembled WGS sequence"/>
</dbReference>
<protein>
    <recommendedName>
        <fullName evidence="2">GGDEF domain-containing protein</fullName>
    </recommendedName>
</protein>
<reference evidence="3" key="1">
    <citation type="journal article" date="2023" name="Int. J. Syst. Evol. Microbiol.">
        <title>Methylocystis iwaonis sp. nov., a type II methane-oxidizing bacterium from surface soil of a rice paddy field in Japan, and emended description of the genus Methylocystis (ex Whittenbury et al. 1970) Bowman et al. 1993.</title>
        <authorList>
            <person name="Kaise H."/>
            <person name="Sawadogo J.B."/>
            <person name="Alam M.S."/>
            <person name="Ueno C."/>
            <person name="Dianou D."/>
            <person name="Shinjo R."/>
            <person name="Asakawa S."/>
        </authorList>
    </citation>
    <scope>NUCLEOTIDE SEQUENCE</scope>
    <source>
        <strain evidence="3">LMG27198</strain>
    </source>
</reference>
<dbReference type="PROSITE" id="PS50887">
    <property type="entry name" value="GGDEF"/>
    <property type="match status" value="1"/>
</dbReference>
<evidence type="ECO:0000256" key="1">
    <source>
        <dbReference type="SAM" id="Phobius"/>
    </source>
</evidence>
<dbReference type="GO" id="GO:0003824">
    <property type="term" value="F:catalytic activity"/>
    <property type="evidence" value="ECO:0007669"/>
    <property type="project" value="UniProtKB-ARBA"/>
</dbReference>
<feature type="transmembrane region" description="Helical" evidence="1">
    <location>
        <begin position="133"/>
        <end position="153"/>
    </location>
</feature>
<dbReference type="InterPro" id="IPR052163">
    <property type="entry name" value="DGC-Regulatory_Protein"/>
</dbReference>
<name>A0A9W6GS07_9HYPH</name>
<evidence type="ECO:0000313" key="3">
    <source>
        <dbReference type="EMBL" id="GLI91825.1"/>
    </source>
</evidence>
<dbReference type="PANTHER" id="PTHR46663:SF4">
    <property type="entry name" value="DIGUANYLATE CYCLASE DGCT-RELATED"/>
    <property type="match status" value="1"/>
</dbReference>
<organism evidence="3 4">
    <name type="scientific">Methylocystis echinoides</name>
    <dbReference type="NCBI Taxonomy" id="29468"/>
    <lineage>
        <taxon>Bacteria</taxon>
        <taxon>Pseudomonadati</taxon>
        <taxon>Pseudomonadota</taxon>
        <taxon>Alphaproteobacteria</taxon>
        <taxon>Hyphomicrobiales</taxon>
        <taxon>Methylocystaceae</taxon>
        <taxon>Methylocystis</taxon>
    </lineage>
</organism>
<proteinExistence type="predicted"/>
<feature type="transmembrane region" description="Helical" evidence="1">
    <location>
        <begin position="67"/>
        <end position="87"/>
    </location>
</feature>
<evidence type="ECO:0000259" key="2">
    <source>
        <dbReference type="PROSITE" id="PS50887"/>
    </source>
</evidence>
<dbReference type="InterPro" id="IPR029787">
    <property type="entry name" value="Nucleotide_cyclase"/>
</dbReference>
<gene>
    <name evidence="3" type="ORF">LMG27198_08170</name>
</gene>
<dbReference type="PANTHER" id="PTHR46663">
    <property type="entry name" value="DIGUANYLATE CYCLASE DGCT-RELATED"/>
    <property type="match status" value="1"/>
</dbReference>
<dbReference type="CDD" id="cd01949">
    <property type="entry name" value="GGDEF"/>
    <property type="match status" value="1"/>
</dbReference>
<keyword evidence="1" id="KW-0812">Transmembrane</keyword>
<feature type="transmembrane region" description="Helical" evidence="1">
    <location>
        <begin position="108"/>
        <end position="127"/>
    </location>
</feature>
<feature type="transmembrane region" description="Helical" evidence="1">
    <location>
        <begin position="158"/>
        <end position="177"/>
    </location>
</feature>
<keyword evidence="1" id="KW-1133">Transmembrane helix</keyword>
<dbReference type="SMART" id="SM00267">
    <property type="entry name" value="GGDEF"/>
    <property type="match status" value="1"/>
</dbReference>
<dbReference type="Gene3D" id="3.30.70.270">
    <property type="match status" value="1"/>
</dbReference>
<dbReference type="Pfam" id="PF00990">
    <property type="entry name" value="GGDEF"/>
    <property type="match status" value="1"/>
</dbReference>